<keyword evidence="1" id="KW-1133">Transmembrane helix</keyword>
<dbReference type="Proteomes" id="UP000008467">
    <property type="component" value="Chromosome"/>
</dbReference>
<dbReference type="HOGENOM" id="CLU_173111_0_0_9"/>
<evidence type="ECO:0000256" key="1">
    <source>
        <dbReference type="SAM" id="Phobius"/>
    </source>
</evidence>
<feature type="transmembrane region" description="Helical" evidence="1">
    <location>
        <begin position="35"/>
        <end position="55"/>
    </location>
</feature>
<feature type="transmembrane region" description="Helical" evidence="1">
    <location>
        <begin position="7"/>
        <end position="29"/>
    </location>
</feature>
<evidence type="ECO:0000313" key="3">
    <source>
        <dbReference type="Proteomes" id="UP000008467"/>
    </source>
</evidence>
<name>F2JM74_CELLD</name>
<dbReference type="EMBL" id="CP002582">
    <property type="protein sequence ID" value="ADZ82285.1"/>
    <property type="molecule type" value="Genomic_DNA"/>
</dbReference>
<keyword evidence="3" id="KW-1185">Reference proteome</keyword>
<protein>
    <recommendedName>
        <fullName evidence="4">SHOCT domain-containing protein</fullName>
    </recommendedName>
</protein>
<evidence type="ECO:0008006" key="4">
    <source>
        <dbReference type="Google" id="ProtNLM"/>
    </source>
</evidence>
<dbReference type="RefSeq" id="WP_013655586.1">
    <property type="nucleotide sequence ID" value="NC_015275.1"/>
</dbReference>
<dbReference type="AlphaFoldDB" id="F2JM74"/>
<gene>
    <name evidence="2" type="ordered locus">Clole_0548</name>
</gene>
<dbReference type="KEGG" id="cle:Clole_0548"/>
<proteinExistence type="predicted"/>
<dbReference type="eggNOG" id="ENOG502ZMK5">
    <property type="taxonomic scope" value="Bacteria"/>
</dbReference>
<keyword evidence="1" id="KW-0812">Transmembrane</keyword>
<sequence>MRTVKVMSIIAIVVFSFSFLCLVGFSNNIEDYEAAIGWGIIAMIYGIPYAIASLVSSIRHGKKENGTGSKGNFMSVTEELVQLGTLKEKNAISEEEYDVMKAKLLSKISV</sequence>
<accession>F2JM74</accession>
<keyword evidence="1" id="KW-0472">Membrane</keyword>
<organism evidence="2 3">
    <name type="scientific">Cellulosilyticum lentocellum (strain ATCC 49066 / DSM 5427 / NCIMB 11756 / RHM5)</name>
    <name type="common">Clostridium lentocellum</name>
    <dbReference type="NCBI Taxonomy" id="642492"/>
    <lineage>
        <taxon>Bacteria</taxon>
        <taxon>Bacillati</taxon>
        <taxon>Bacillota</taxon>
        <taxon>Clostridia</taxon>
        <taxon>Lachnospirales</taxon>
        <taxon>Cellulosilyticaceae</taxon>
        <taxon>Cellulosilyticum</taxon>
    </lineage>
</organism>
<evidence type="ECO:0000313" key="2">
    <source>
        <dbReference type="EMBL" id="ADZ82285.1"/>
    </source>
</evidence>
<reference evidence="2 3" key="1">
    <citation type="journal article" date="2011" name="J. Bacteriol.">
        <title>Complete genome sequence of the cellulose-degrading bacterium Cellulosilyticum lentocellum.</title>
        <authorList>
            <consortium name="US DOE Joint Genome Institute"/>
            <person name="Miller D.A."/>
            <person name="Suen G."/>
            <person name="Bruce D."/>
            <person name="Copeland A."/>
            <person name="Cheng J.F."/>
            <person name="Detter C."/>
            <person name="Goodwin L.A."/>
            <person name="Han C.S."/>
            <person name="Hauser L.J."/>
            <person name="Land M.L."/>
            <person name="Lapidus A."/>
            <person name="Lucas S."/>
            <person name="Meincke L."/>
            <person name="Pitluck S."/>
            <person name="Tapia R."/>
            <person name="Teshima H."/>
            <person name="Woyke T."/>
            <person name="Fox B.G."/>
            <person name="Angert E.R."/>
            <person name="Currie C.R."/>
        </authorList>
    </citation>
    <scope>NUCLEOTIDE SEQUENCE [LARGE SCALE GENOMIC DNA]</scope>
    <source>
        <strain evidence="3">ATCC 49066 / DSM 5427 / NCIMB 11756 / RHM5</strain>
    </source>
</reference>